<name>A0A6A5BJY3_NAEFO</name>
<dbReference type="InterPro" id="IPR058750">
    <property type="entry name" value="TPR_Epg5"/>
</dbReference>
<dbReference type="InterPro" id="IPR051436">
    <property type="entry name" value="Autophagy-related_EPG5"/>
</dbReference>
<comment type="similarity">
    <text evidence="1">Belongs to the EPG5 family.</text>
</comment>
<evidence type="ECO:0000256" key="3">
    <source>
        <dbReference type="SAM" id="MobiDB-lite"/>
    </source>
</evidence>
<dbReference type="OrthoDB" id="75419at2759"/>
<evidence type="ECO:0000256" key="1">
    <source>
        <dbReference type="ARBA" id="ARBA00010948"/>
    </source>
</evidence>
<feature type="region of interest" description="Disordered" evidence="3">
    <location>
        <begin position="1"/>
        <end position="70"/>
    </location>
</feature>
<feature type="domain" description="Epg5-like TPR" evidence="4">
    <location>
        <begin position="1378"/>
        <end position="1497"/>
    </location>
</feature>
<feature type="compositionally biased region" description="Low complexity" evidence="3">
    <location>
        <begin position="33"/>
        <end position="70"/>
    </location>
</feature>
<dbReference type="RefSeq" id="XP_044559925.1">
    <property type="nucleotide sequence ID" value="XM_044709547.1"/>
</dbReference>
<gene>
    <name evidence="5" type="ORF">FDP41_005965</name>
</gene>
<dbReference type="GeneID" id="68113183"/>
<dbReference type="GO" id="GO:0097352">
    <property type="term" value="P:autophagosome maturation"/>
    <property type="evidence" value="ECO:0007669"/>
    <property type="project" value="TreeGrafter"/>
</dbReference>
<dbReference type="Proteomes" id="UP000444721">
    <property type="component" value="Unassembled WGS sequence"/>
</dbReference>
<dbReference type="Pfam" id="PF26573">
    <property type="entry name" value="TPR_Epg5_2"/>
    <property type="match status" value="1"/>
</dbReference>
<evidence type="ECO:0000259" key="4">
    <source>
        <dbReference type="Pfam" id="PF26573"/>
    </source>
</evidence>
<dbReference type="EMBL" id="VFQX01000048">
    <property type="protein sequence ID" value="KAF0975212.1"/>
    <property type="molecule type" value="Genomic_DNA"/>
</dbReference>
<dbReference type="VEuPathDB" id="AmoebaDB:NfTy_043760"/>
<keyword evidence="6" id="KW-1185">Reference proteome</keyword>
<evidence type="ECO:0000256" key="2">
    <source>
        <dbReference type="ARBA" id="ARBA00023006"/>
    </source>
</evidence>
<reference evidence="5 6" key="1">
    <citation type="journal article" date="2019" name="Sci. Rep.">
        <title>Nanopore sequencing improves the draft genome of the human pathogenic amoeba Naegleria fowleri.</title>
        <authorList>
            <person name="Liechti N."/>
            <person name="Schurch N."/>
            <person name="Bruggmann R."/>
            <person name="Wittwer M."/>
        </authorList>
    </citation>
    <scope>NUCLEOTIDE SEQUENCE [LARGE SCALE GENOMIC DNA]</scope>
    <source>
        <strain evidence="5 6">ATCC 30894</strain>
    </source>
</reference>
<feature type="compositionally biased region" description="Low complexity" evidence="3">
    <location>
        <begin position="146"/>
        <end position="158"/>
    </location>
</feature>
<dbReference type="PANTHER" id="PTHR31139">
    <property type="entry name" value="ECTOPIC P GRANULES PROTEIN 5 HOMOLOG"/>
    <property type="match status" value="1"/>
</dbReference>
<comment type="caution">
    <text evidence="5">The sequence shown here is derived from an EMBL/GenBank/DDBJ whole genome shotgun (WGS) entry which is preliminary data.</text>
</comment>
<keyword evidence="2" id="KW-0072">Autophagy</keyword>
<feature type="region of interest" description="Disordered" evidence="3">
    <location>
        <begin position="87"/>
        <end position="208"/>
    </location>
</feature>
<evidence type="ECO:0000313" key="6">
    <source>
        <dbReference type="Proteomes" id="UP000444721"/>
    </source>
</evidence>
<evidence type="ECO:0000313" key="5">
    <source>
        <dbReference type="EMBL" id="KAF0975212.1"/>
    </source>
</evidence>
<dbReference type="GO" id="GO:0005737">
    <property type="term" value="C:cytoplasm"/>
    <property type="evidence" value="ECO:0007669"/>
    <property type="project" value="TreeGrafter"/>
</dbReference>
<sequence length="2750" mass="316030">MMQQATRPFESDDLDSTTTSSEILVPNDPNLDSSLNRTVTSSSSRDQQHYFNFNNNSNNNNNNNNNNNINFNINELLQESLNNRDDIPLLNQPSIHNRSHHQEGIPNDEINTSTTTTTTTNFPSPPQEEAYGKVTSGSSDDDHPHQPTQPTQPPSSSTFEQTPIQYWIPMHKPSSTSSSSTSVLLEASNQQDQQPPSPPPQETHETSSSALTIMISPSSLDDSYLMVDVNERGDLYTSQTFLDSNGVRHDEEIRKLGDRYPSMIPSRASLPKYSVCLDLDQVAKEMGSDIEIDVSSFVVNPKTTTAPNVCDAAITTNTTTTTSITTESPNVMMDSSSSNLQYRNEEIHAMTMYPLLISAVDSDSLFGSAIGNGPLVKLRSGGAGVAGSNLGQALMVSSSNHGVDAVNTQESRVDLIPLLQPQIELGYLNNLLLNESMVLESMGRRQIEFHHDFYMLCYEYYNSFCKIKKLKDSFAQLLSEQKQLQKSIFTFSTKTFQSPSCQCGDGYQLVGSVTALNATPNKHVIETLKKNFAQTRTLYHDNIVEANLLNKYANIRISHYLDEIISSSNLFNVQAPIVLTLQHHSRSEYDNEMVEKLKTCIQILFFFEQATHGMATIVTPLGCSELETSLDETMNELKSFRSDIRNWILWSITQLMKMSTIEDNRFVIFELVKCRHVGSWASFALQFPIIDSDNSVDQFLAFLSLFLTPTYIKENELILTEDDYLSLWQQLPLFESMDYILSGCTQQFFKEKQSSYFTSFSRAFSFIDTVLYILYQALINFSKSPTHSSFTRMLSQNMARLVQMASNSISQLEGVSTEDVEYLFNSFYVKCFKGLLSSTSNLWSFLSELPYEIISEACACSIFWIMFRDEKTVDMNISYDILRDLDLWTNKLNENKTLRNNFIQKFQKKECGYLFPVLSRLGCSHSFGLASIIVHELFFIGFINDSSRDTYFRDATKNIVLICEAHPRLISLVLALVTKYLKFVDRYSLTIFKQLPLKSWKITKDKDLSLLEELLLKPMISTEHELARFIIENLPWSDDINNTLLPLEVQQRLMILVAKAVSYHRKDSQYSFIRKDPWNELEEWGYSVLQRVKLYDEIQTPLVTIHPIDHPSLSGLLHSVEASKKNIDGVSAYTLLSLSEVGVNLQRYNEIAKGWIELMINTKPNRRALRIMLELSVRFSESAKNSINDVSAPNYLTFQPHLDNILNLDTNKSFLGRLVNSERTIGEYTCIVSTGVCSFIENLFDAKKLSTLKSFLSFWLNEFTSVTSWTTNTCCMYILNSICKTVLQLHLVAETGLPSFFSQLDAMENFGLFPNGLFSSSSTIVHAPFFSKDIRPQTQYPHLSLFYLLGIASQEFHKRQQIANLTLSNNYQVASKSFDPVRFSVYRVLSYCIFLSDIVADPNTPLQNVHEIHACLPIYWQLFFYLYFEKQLASANMVRFFGYQFLDIPNKDKIISQIIEKLENLKTFYGKSTISNAAASIELYHAMVIWLNSTKDSFHTLINMIMTQNIDITGNILIQPYFLPSKLVSVMNEDLSRDYSFLWYDNVDSSVLHAIQISQVSQYLSLIYPNLSPRSQKLLTRKSTRSLIFNNSKVDLAYLKKKEKETMKQIPILRTFYVSNMRKGFVVNLADIDPGIILNYTSKYSTNKDTHTHADSEFISLIPRMYDNVRKQKTLELRCYKGMFCKWPGKVLFFYDEPEENKAITQRLANNRSHVYKLVESDDIEPYFCHFLLQLDITLRNVESQALGSAIFYHLLHYYQAICTIFPPFRNSLERILKNYAEKYIRNQPHEMMPLMRDIMIDPYRTSLLSSFFNPMLCPELWSTYLQHLYMEKRKMFSGNMMLLYSKFKVDEWLKNDCSLEARQSVIDHCIEALVMYRMDITSKGILSRTDEKEIFNFYLHLIPKCVNHQFSELYIYSVRKILQFTADLPSEMISTFNQMVFIEASNDDILRQHMDVTREYLWKSRKIGNPVYSVIPTPNVKELVLMTERMICACHATSPLVIESQQIFEIICKVFEPLIFPVPANSISQSTSSLSSGHFISPWMDKDHAIASFVVGSFVKCIKFVLQFNKDILNHLWNLYAKFIFPNMETNCVNIYNQELTQIDWSMWSVINFDQIAQLREVLDEPVKRSLSANSSTHRVLIKTIITSIPWMIIVDRILKCGIGKDLTSRLYSDMLCLFVSALLKITPSQQTDDAFLNLADHTLSTNIEWNRMNVEHFHMVLKLYSKNFMDIKEYGYNSISNQHLDVAFRFLEHACLCNLSDSTLVQNPHTTQLLDHIIYESTTVSHDPIHDEESIENPNAASVSASTKLLILYYIDFVISTIGYVLTTQTQSTNAPPMIETYFLSDVTRPFVWIMNEIVSQNDFNAIIEQLLQLLTFCNHPYPEFDKVFQFLISKVFEHPQKLSLPLFIAAQSVKNYSKCVLLMEFAIRAYLGTKPLSPWNEIISNLWLPPNETLIRQFSSACIEKGCPLTFFVHHLKRLMVERGSMMINFEKIVEEFVLNSNIFCKDQIDLIQVINGGNYIDACHLKSELYLVPVWSLYINLLMENRPSHLVLLGDNSVMTMYPQLQQQQQYVNAQSKNVVSTLCYLDSLIDRTAFISPPQQFYVGFEGILAFTNLLLTISEDRSTESTLSKVVSFFSKKNALESYHEEFKIFARALGVFLLCHTAKFHPDDQKAVKEYQKLKNVLDKKLTKTNLEAKEKRCLEILNRYLSSENYGEMNFLMGLQSLMFELLSVMFDNKQISVFPYF</sequence>
<dbReference type="VEuPathDB" id="AmoebaDB:FDP41_005965"/>
<organism evidence="5 6">
    <name type="scientific">Naegleria fowleri</name>
    <name type="common">Brain eating amoeba</name>
    <dbReference type="NCBI Taxonomy" id="5763"/>
    <lineage>
        <taxon>Eukaryota</taxon>
        <taxon>Discoba</taxon>
        <taxon>Heterolobosea</taxon>
        <taxon>Tetramitia</taxon>
        <taxon>Eutetramitia</taxon>
        <taxon>Vahlkampfiidae</taxon>
        <taxon>Naegleria</taxon>
    </lineage>
</organism>
<dbReference type="OMA" id="WIMFRDE"/>
<accession>A0A6A5BJY3</accession>
<dbReference type="VEuPathDB" id="AmoebaDB:NF0101560"/>
<protein>
    <recommendedName>
        <fullName evidence="4">Epg5-like TPR domain-containing protein</fullName>
    </recommendedName>
</protein>
<proteinExistence type="inferred from homology"/>
<dbReference type="PANTHER" id="PTHR31139:SF4">
    <property type="entry name" value="ECTOPIC P GRANULES PROTEIN 5 HOMOLOG"/>
    <property type="match status" value="1"/>
</dbReference>